<name>A0A1J0AG93_9CYAN</name>
<reference evidence="3 4" key="1">
    <citation type="submission" date="2016-10" db="EMBL/GenBank/DDBJ databases">
        <title>Description of Gloeomargarita lithophora gen. nov., sp. nov., a thylakoid-bearing basal-branching cyanobacterium with intracellular carbonates, and proposal for Gloeomargaritales ord. nov.</title>
        <authorList>
            <person name="Moreira D."/>
            <person name="Tavera R."/>
            <person name="Benzerara K."/>
            <person name="Skouri-Panet F."/>
            <person name="Couradeau E."/>
            <person name="Gerard E."/>
            <person name="Loussert C."/>
            <person name="Novelo E."/>
            <person name="Zivanovic Y."/>
            <person name="Lopez-Garcia P."/>
        </authorList>
    </citation>
    <scope>NUCLEOTIDE SEQUENCE [LARGE SCALE GENOMIC DNA]</scope>
    <source>
        <strain evidence="3 4">D10</strain>
    </source>
</reference>
<dbReference type="RefSeq" id="WP_071455323.1">
    <property type="nucleotide sequence ID" value="NZ_CP017675.1"/>
</dbReference>
<dbReference type="KEGG" id="glt:GlitD10_2617"/>
<gene>
    <name evidence="3" type="ORF">GlitD10_2617</name>
</gene>
<dbReference type="EC" id="2.4.1.83" evidence="3"/>
<protein>
    <submittedName>
        <fullName evidence="3">Putative glycosyl transferase</fullName>
        <ecNumber evidence="3">2.4.1.83</ecNumber>
    </submittedName>
</protein>
<evidence type="ECO:0000313" key="3">
    <source>
        <dbReference type="EMBL" id="APB34958.1"/>
    </source>
</evidence>
<dbReference type="GO" id="GO:0004582">
    <property type="term" value="F:dolichyl-phosphate beta-D-mannosyltransferase activity"/>
    <property type="evidence" value="ECO:0007669"/>
    <property type="project" value="UniProtKB-EC"/>
</dbReference>
<dbReference type="Proteomes" id="UP000180235">
    <property type="component" value="Chromosome"/>
</dbReference>
<dbReference type="STRING" id="1188229.GlitD10_2617"/>
<evidence type="ECO:0000313" key="4">
    <source>
        <dbReference type="Proteomes" id="UP000180235"/>
    </source>
</evidence>
<keyword evidence="1" id="KW-1133">Transmembrane helix</keyword>
<evidence type="ECO:0000259" key="2">
    <source>
        <dbReference type="Pfam" id="PF00535"/>
    </source>
</evidence>
<dbReference type="PANTHER" id="PTHR43646:SF3">
    <property type="entry name" value="SLR1566 PROTEIN"/>
    <property type="match status" value="1"/>
</dbReference>
<dbReference type="PANTHER" id="PTHR43646">
    <property type="entry name" value="GLYCOSYLTRANSFERASE"/>
    <property type="match status" value="1"/>
</dbReference>
<feature type="transmembrane region" description="Helical" evidence="1">
    <location>
        <begin position="347"/>
        <end position="365"/>
    </location>
</feature>
<keyword evidence="1" id="KW-0812">Transmembrane</keyword>
<keyword evidence="3" id="KW-0328">Glycosyltransferase</keyword>
<dbReference type="InterPro" id="IPR029044">
    <property type="entry name" value="Nucleotide-diphossugar_trans"/>
</dbReference>
<keyword evidence="1" id="KW-0472">Membrane</keyword>
<keyword evidence="4" id="KW-1185">Reference proteome</keyword>
<dbReference type="Pfam" id="PF00535">
    <property type="entry name" value="Glycos_transf_2"/>
    <property type="match status" value="1"/>
</dbReference>
<accession>A0A1J0AG93</accession>
<dbReference type="AlphaFoldDB" id="A0A1J0AG93"/>
<dbReference type="EMBL" id="CP017675">
    <property type="protein sequence ID" value="APB34958.1"/>
    <property type="molecule type" value="Genomic_DNA"/>
</dbReference>
<dbReference type="OrthoDB" id="9806525at2"/>
<evidence type="ECO:0000256" key="1">
    <source>
        <dbReference type="SAM" id="Phobius"/>
    </source>
</evidence>
<feature type="domain" description="Glycosyltransferase 2-like" evidence="2">
    <location>
        <begin position="44"/>
        <end position="217"/>
    </location>
</feature>
<feature type="transmembrane region" description="Helical" evidence="1">
    <location>
        <begin position="288"/>
        <end position="309"/>
    </location>
</feature>
<organism evidence="3 4">
    <name type="scientific">Gloeomargarita lithophora Alchichica-D10</name>
    <dbReference type="NCBI Taxonomy" id="1188229"/>
    <lineage>
        <taxon>Bacteria</taxon>
        <taxon>Bacillati</taxon>
        <taxon>Cyanobacteriota</taxon>
        <taxon>Cyanophyceae</taxon>
        <taxon>Gloeomargaritales</taxon>
        <taxon>Gloeomargaritaceae</taxon>
        <taxon>Gloeomargarita</taxon>
    </lineage>
</organism>
<keyword evidence="3" id="KW-0808">Transferase</keyword>
<proteinExistence type="predicted"/>
<dbReference type="InterPro" id="IPR001173">
    <property type="entry name" value="Glyco_trans_2-like"/>
</dbReference>
<sequence>MGLIILLVQLPAVALLLARLLPGIQRPTPLAPAPEIPAYLGQVSVVIPTLNEVQRLSACLAAVQKQGYSVREVLVVDSQSQDGTRELVAAQQPRDPRLRLLSDPPLPSDWVGRPWALDWGWRQSSPRSVWILNLDADTRPQMGLVPALLQLAIQKNYDLITLSPQFILKYPGEWWLQPALLMTLIYRFGATGVSASSPERVMANGQCCLVRRSVLEKMQGYETAKNSFCDDVTLVRNVAKQGYKVGFLDGSRVLQVRMYEGLGETWREWGRSLDLKDATPIAQLWGDAWFLVSVQGAPLLLLVISFFLTPNLVNQGLFWLNLSLVLTRWGMLFAIRPVYSGWNRNSWTFWLSPLADIFAVIRIVLSSVTRPKQWRGRNY</sequence>
<feature type="transmembrane region" description="Helical" evidence="1">
    <location>
        <begin position="316"/>
        <end position="335"/>
    </location>
</feature>
<dbReference type="SUPFAM" id="SSF53448">
    <property type="entry name" value="Nucleotide-diphospho-sugar transferases"/>
    <property type="match status" value="1"/>
</dbReference>
<dbReference type="Gene3D" id="3.90.550.10">
    <property type="entry name" value="Spore Coat Polysaccharide Biosynthesis Protein SpsA, Chain A"/>
    <property type="match status" value="1"/>
</dbReference>